<protein>
    <recommendedName>
        <fullName evidence="4">Glycosyltransferase RgtA/B/C/D-like domain-containing protein</fullName>
    </recommendedName>
</protein>
<accession>A0A105IT56</accession>
<dbReference type="EMBL" id="LPHD01000069">
    <property type="protein sequence ID" value="KWA82019.1"/>
    <property type="molecule type" value="Genomic_DNA"/>
</dbReference>
<name>A0A105IT56_9BURK</name>
<evidence type="ECO:0000313" key="2">
    <source>
        <dbReference type="EMBL" id="KWA82019.1"/>
    </source>
</evidence>
<feature type="transmembrane region" description="Helical" evidence="1">
    <location>
        <begin position="261"/>
        <end position="280"/>
    </location>
</feature>
<sequence length="541" mass="60815">MPEPAIRDKALVYNPHLKFHEVSMSAVATTSEPRQNTGGTIATGVASIVALLAFLYCGYIAVRYSGQHMLIRNFSFRQTQTALTAYWACRDGFKLAYETPVGGVPWAIPFEFPIYQWIVSWISCSFGFDLERVGRLVSYAFLAACVFPIARLSRNLFLGQWPLYFLATTALFFSAPLHIFFSNAFLMESAALFFSLYFVSYSISMIQGDRSVRTGILAGTFLTLAILQKSTTVLPLVPVFGLWILCGAAPEIRAQGLKSRALWLGIIAILVPFVVGTAWAKYSDITKELNLFGHHLTSSALMNWNFGGDRLDWKLWLWVIWHRNIVTNIGGWLGIGILVAGLLTLDRKHRGLIVLSAVLFLMYFMIFTNLQYVHEYYQISNEAFLLFAVAIALAGAMQHSNKLLSIAGVVALIAVVAVNFQTFRTSQNFKWLQEVHGPNDPVLASAHFVRDNTDGSKPIIVFGDEWNSEFPFYSERKAFVVPKFFPQYDDVYQNPAKYVGVQPSAVMVCRDDRTPDFESRISAAIRPRSINKLELCDIFLK</sequence>
<reference evidence="2 3" key="1">
    <citation type="submission" date="2015-11" db="EMBL/GenBank/DDBJ databases">
        <title>Expanding the genomic diversity of Burkholderia species for the development of highly accurate diagnostics.</title>
        <authorList>
            <person name="Sahl J."/>
            <person name="Keim P."/>
            <person name="Wagner D."/>
        </authorList>
    </citation>
    <scope>NUCLEOTIDE SEQUENCE [LARGE SCALE GENOMIC DNA]</scope>
    <source>
        <strain evidence="2 3">MSMB2087WGS</strain>
    </source>
</reference>
<feature type="transmembrane region" description="Helical" evidence="1">
    <location>
        <begin position="325"/>
        <end position="345"/>
    </location>
</feature>
<organism evidence="2 3">
    <name type="scientific">Burkholderia ubonensis</name>
    <dbReference type="NCBI Taxonomy" id="101571"/>
    <lineage>
        <taxon>Bacteria</taxon>
        <taxon>Pseudomonadati</taxon>
        <taxon>Pseudomonadota</taxon>
        <taxon>Betaproteobacteria</taxon>
        <taxon>Burkholderiales</taxon>
        <taxon>Burkholderiaceae</taxon>
        <taxon>Burkholderia</taxon>
        <taxon>Burkholderia cepacia complex</taxon>
    </lineage>
</organism>
<feature type="transmembrane region" description="Helical" evidence="1">
    <location>
        <begin position="376"/>
        <end position="396"/>
    </location>
</feature>
<evidence type="ECO:0008006" key="4">
    <source>
        <dbReference type="Google" id="ProtNLM"/>
    </source>
</evidence>
<keyword evidence="1" id="KW-0472">Membrane</keyword>
<dbReference type="AlphaFoldDB" id="A0A105IT56"/>
<feature type="transmembrane region" description="Helical" evidence="1">
    <location>
        <begin position="403"/>
        <end position="420"/>
    </location>
</feature>
<evidence type="ECO:0000313" key="3">
    <source>
        <dbReference type="Proteomes" id="UP000060630"/>
    </source>
</evidence>
<feature type="transmembrane region" description="Helical" evidence="1">
    <location>
        <begin position="233"/>
        <end position="249"/>
    </location>
</feature>
<feature type="transmembrane region" description="Helical" evidence="1">
    <location>
        <begin position="41"/>
        <end position="62"/>
    </location>
</feature>
<keyword evidence="1" id="KW-1133">Transmembrane helix</keyword>
<proteinExistence type="predicted"/>
<keyword evidence="1" id="KW-0812">Transmembrane</keyword>
<gene>
    <name evidence="2" type="ORF">WL29_27110</name>
</gene>
<comment type="caution">
    <text evidence="2">The sequence shown here is derived from an EMBL/GenBank/DDBJ whole genome shotgun (WGS) entry which is preliminary data.</text>
</comment>
<feature type="transmembrane region" description="Helical" evidence="1">
    <location>
        <begin position="136"/>
        <end position="157"/>
    </location>
</feature>
<feature type="transmembrane region" description="Helical" evidence="1">
    <location>
        <begin position="352"/>
        <end position="370"/>
    </location>
</feature>
<dbReference type="Proteomes" id="UP000060630">
    <property type="component" value="Unassembled WGS sequence"/>
</dbReference>
<evidence type="ECO:0000256" key="1">
    <source>
        <dbReference type="SAM" id="Phobius"/>
    </source>
</evidence>
<dbReference type="RefSeq" id="WP_059483337.1">
    <property type="nucleotide sequence ID" value="NZ_LOVG01000110.1"/>
</dbReference>